<protein>
    <submittedName>
        <fullName evidence="4">Uncharacterized protein</fullName>
    </submittedName>
</protein>
<dbReference type="Gene3D" id="1.10.8.10">
    <property type="entry name" value="DNA helicase RuvA subunit, C-terminal domain"/>
    <property type="match status" value="1"/>
</dbReference>
<name>A0AAD9IB44_9PEZI</name>
<feature type="compositionally biased region" description="Low complexity" evidence="1">
    <location>
        <begin position="227"/>
        <end position="253"/>
    </location>
</feature>
<comment type="caution">
    <text evidence="4">The sequence shown here is derived from an EMBL/GenBank/DDBJ whole genome shotgun (WGS) entry which is preliminary data.</text>
</comment>
<dbReference type="InterPro" id="IPR006636">
    <property type="entry name" value="STI1_HS-bd"/>
</dbReference>
<evidence type="ECO:0000313" key="4">
    <source>
        <dbReference type="EMBL" id="KAK2073850.1"/>
    </source>
</evidence>
<feature type="domain" description="Ubiquitin-like" evidence="3">
    <location>
        <begin position="13"/>
        <end position="90"/>
    </location>
</feature>
<dbReference type="PROSITE" id="PS50030">
    <property type="entry name" value="UBA"/>
    <property type="match status" value="1"/>
</dbReference>
<dbReference type="Pfam" id="PF00240">
    <property type="entry name" value="ubiquitin"/>
    <property type="match status" value="1"/>
</dbReference>
<sequence length="434" mass="44309">MSEHTEASSDAEITFKVKTSGDRNHTMTLPESTKVGELKDKLATAEYEDIPKERQRLIYSGRVMKNDDALSVYKIKAGNTIHMVKSAASNPAPAPSSAAAAAAPTPLAVPQNMAAGTQANNLLAGLTGARFAGHANLPSADIFGADGGMGAPPSEDQMADLLSNPAVAQSMNEALNNPAFVDMVIQTNPALANMPNARELINSPQFRSMMTNPEHIRMAARMRRMMGGAAAGQSSFPAPGATDTTPAGAPAAGEGNNTQPPGPLAAVDPLGAMANPFAAAGNPFAFGGVGGNPFAALFGGNPMGVPPADPTTGEAVQNTAAAGNAVGGTTTGSNDTTAGAAANPFAALFGGAGAGAGAEASPFGGVPPELLRQYMNMGMPSTPADTRPPEERYAEQLRQLNDMGFYDFDRNVRALQRAGGSVQGAIEQLVNDTM</sequence>
<reference evidence="4" key="1">
    <citation type="journal article" date="2023" name="Mol. Plant Microbe Interact.">
        <title>Elucidating the Obligate Nature and Biological Capacity of an Invasive Fungal Corn Pathogen.</title>
        <authorList>
            <person name="MacCready J.S."/>
            <person name="Roggenkamp E.M."/>
            <person name="Gdanetz K."/>
            <person name="Chilvers M.I."/>
        </authorList>
    </citation>
    <scope>NUCLEOTIDE SEQUENCE</scope>
    <source>
        <strain evidence="4">PM02</strain>
    </source>
</reference>
<dbReference type="FunFam" id="1.10.8.10:FF:000024">
    <property type="entry name" value="Ubiquitin domain-containing protein DSK2"/>
    <property type="match status" value="1"/>
</dbReference>
<dbReference type="PROSITE" id="PS50053">
    <property type="entry name" value="UBIQUITIN_2"/>
    <property type="match status" value="1"/>
</dbReference>
<evidence type="ECO:0000256" key="1">
    <source>
        <dbReference type="SAM" id="MobiDB-lite"/>
    </source>
</evidence>
<accession>A0AAD9IB44</accession>
<dbReference type="EMBL" id="JAQQPM010000007">
    <property type="protein sequence ID" value="KAK2073850.1"/>
    <property type="molecule type" value="Genomic_DNA"/>
</dbReference>
<dbReference type="PANTHER" id="PTHR10677">
    <property type="entry name" value="UBIQUILIN"/>
    <property type="match status" value="1"/>
</dbReference>
<feature type="region of interest" description="Disordered" evidence="1">
    <location>
        <begin position="227"/>
        <end position="267"/>
    </location>
</feature>
<gene>
    <name evidence="4" type="ORF">P8C59_008095</name>
</gene>
<feature type="domain" description="UBA" evidence="2">
    <location>
        <begin position="388"/>
        <end position="432"/>
    </location>
</feature>
<dbReference type="SMART" id="SM00727">
    <property type="entry name" value="STI1"/>
    <property type="match status" value="2"/>
</dbReference>
<dbReference type="GO" id="GO:0005829">
    <property type="term" value="C:cytosol"/>
    <property type="evidence" value="ECO:0007669"/>
    <property type="project" value="TreeGrafter"/>
</dbReference>
<evidence type="ECO:0000313" key="5">
    <source>
        <dbReference type="Proteomes" id="UP001217918"/>
    </source>
</evidence>
<dbReference type="SMART" id="SM00165">
    <property type="entry name" value="UBA"/>
    <property type="match status" value="1"/>
</dbReference>
<dbReference type="InterPro" id="IPR015940">
    <property type="entry name" value="UBA"/>
</dbReference>
<organism evidence="4 5">
    <name type="scientific">Phyllachora maydis</name>
    <dbReference type="NCBI Taxonomy" id="1825666"/>
    <lineage>
        <taxon>Eukaryota</taxon>
        <taxon>Fungi</taxon>
        <taxon>Dikarya</taxon>
        <taxon>Ascomycota</taxon>
        <taxon>Pezizomycotina</taxon>
        <taxon>Sordariomycetes</taxon>
        <taxon>Sordariomycetidae</taxon>
        <taxon>Phyllachorales</taxon>
        <taxon>Phyllachoraceae</taxon>
        <taxon>Phyllachora</taxon>
    </lineage>
</organism>
<dbReference type="Gene3D" id="3.10.20.90">
    <property type="entry name" value="Phosphatidylinositol 3-kinase Catalytic Subunit, Chain A, domain 1"/>
    <property type="match status" value="1"/>
</dbReference>
<dbReference type="GO" id="GO:0006511">
    <property type="term" value="P:ubiquitin-dependent protein catabolic process"/>
    <property type="evidence" value="ECO:0007669"/>
    <property type="project" value="TreeGrafter"/>
</dbReference>
<dbReference type="InterPro" id="IPR000626">
    <property type="entry name" value="Ubiquitin-like_dom"/>
</dbReference>
<dbReference type="GO" id="GO:0031593">
    <property type="term" value="F:polyubiquitin modification-dependent protein binding"/>
    <property type="evidence" value="ECO:0007669"/>
    <property type="project" value="TreeGrafter"/>
</dbReference>
<dbReference type="InterPro" id="IPR009060">
    <property type="entry name" value="UBA-like_sf"/>
</dbReference>
<feature type="region of interest" description="Disordered" evidence="1">
    <location>
        <begin position="1"/>
        <end position="34"/>
    </location>
</feature>
<dbReference type="InterPro" id="IPR015496">
    <property type="entry name" value="Ubiquilin"/>
</dbReference>
<dbReference type="CDD" id="cd14324">
    <property type="entry name" value="UBA_Dsk2p_like"/>
    <property type="match status" value="1"/>
</dbReference>
<dbReference type="SUPFAM" id="SSF46934">
    <property type="entry name" value="UBA-like"/>
    <property type="match status" value="1"/>
</dbReference>
<dbReference type="InterPro" id="IPR029071">
    <property type="entry name" value="Ubiquitin-like_domsf"/>
</dbReference>
<dbReference type="SMART" id="SM00213">
    <property type="entry name" value="UBQ"/>
    <property type="match status" value="1"/>
</dbReference>
<dbReference type="PANTHER" id="PTHR10677:SF3">
    <property type="entry name" value="FI07626P-RELATED"/>
    <property type="match status" value="1"/>
</dbReference>
<evidence type="ECO:0000259" key="3">
    <source>
        <dbReference type="PROSITE" id="PS50053"/>
    </source>
</evidence>
<evidence type="ECO:0000259" key="2">
    <source>
        <dbReference type="PROSITE" id="PS50030"/>
    </source>
</evidence>
<dbReference type="SUPFAM" id="SSF54236">
    <property type="entry name" value="Ubiquitin-like"/>
    <property type="match status" value="1"/>
</dbReference>
<dbReference type="AlphaFoldDB" id="A0AAD9IB44"/>
<feature type="compositionally biased region" description="Basic and acidic residues" evidence="1">
    <location>
        <begin position="1"/>
        <end position="25"/>
    </location>
</feature>
<proteinExistence type="predicted"/>
<dbReference type="Pfam" id="PF00627">
    <property type="entry name" value="UBA"/>
    <property type="match status" value="1"/>
</dbReference>
<dbReference type="Proteomes" id="UP001217918">
    <property type="component" value="Unassembled WGS sequence"/>
</dbReference>
<keyword evidence="5" id="KW-1185">Reference proteome</keyword>